<evidence type="ECO:0000256" key="1">
    <source>
        <dbReference type="PROSITE-ProRule" id="PRU01373"/>
    </source>
</evidence>
<dbReference type="RefSeq" id="WP_177202035.1">
    <property type="nucleotide sequence ID" value="NZ_FOXB01000035.1"/>
</dbReference>
<keyword evidence="1" id="KW-0573">Peptidoglycan synthesis</keyword>
<organism evidence="4 5">
    <name type="scientific">Hydrogenimonas thermophila</name>
    <dbReference type="NCBI Taxonomy" id="223786"/>
    <lineage>
        <taxon>Bacteria</taxon>
        <taxon>Pseudomonadati</taxon>
        <taxon>Campylobacterota</taxon>
        <taxon>Epsilonproteobacteria</taxon>
        <taxon>Campylobacterales</taxon>
        <taxon>Hydrogenimonadaceae</taxon>
        <taxon>Hydrogenimonas</taxon>
    </lineage>
</organism>
<dbReference type="AlphaFoldDB" id="A0A1I5SLA1"/>
<dbReference type="CDD" id="cd16913">
    <property type="entry name" value="YkuD_like"/>
    <property type="match status" value="1"/>
</dbReference>
<dbReference type="GO" id="GO:0016740">
    <property type="term" value="F:transferase activity"/>
    <property type="evidence" value="ECO:0007669"/>
    <property type="project" value="InterPro"/>
</dbReference>
<accession>A0A1I5SLA1</accession>
<dbReference type="InterPro" id="IPR005490">
    <property type="entry name" value="LD_TPept_cat_dom"/>
</dbReference>
<dbReference type="GO" id="GO:0071555">
    <property type="term" value="P:cell wall organization"/>
    <property type="evidence" value="ECO:0007669"/>
    <property type="project" value="UniProtKB-UniRule"/>
</dbReference>
<evidence type="ECO:0000313" key="4">
    <source>
        <dbReference type="EMBL" id="SFP71574.1"/>
    </source>
</evidence>
<dbReference type="PANTHER" id="PTHR38589:SF1">
    <property type="entry name" value="BLR0621 PROTEIN"/>
    <property type="match status" value="1"/>
</dbReference>
<dbReference type="Proteomes" id="UP000199227">
    <property type="component" value="Unassembled WGS sequence"/>
</dbReference>
<comment type="pathway">
    <text evidence="1">Cell wall biogenesis; peptidoglycan biosynthesis.</text>
</comment>
<dbReference type="GO" id="GO:0008360">
    <property type="term" value="P:regulation of cell shape"/>
    <property type="evidence" value="ECO:0007669"/>
    <property type="project" value="UniProtKB-UniRule"/>
</dbReference>
<feature type="active site" description="Nucleophile" evidence="1">
    <location>
        <position position="187"/>
    </location>
</feature>
<proteinExistence type="predicted"/>
<dbReference type="STRING" id="223786.SAMN05216234_1351"/>
<feature type="domain" description="L,D-TPase catalytic" evidence="3">
    <location>
        <begin position="40"/>
        <end position="212"/>
    </location>
</feature>
<keyword evidence="1" id="KW-0133">Cell shape</keyword>
<feature type="active site" description="Proton donor/acceptor" evidence="1">
    <location>
        <position position="176"/>
    </location>
</feature>
<keyword evidence="2" id="KW-0732">Signal</keyword>
<keyword evidence="1" id="KW-0961">Cell wall biogenesis/degradation</keyword>
<sequence length="214" mass="24557">MNIFRNFLALQLLICSILAVFSFGNDDFKSLSAETKQLVKVFDVKGHHGKLVRFEKVDGVWQKVGDSWVVNVGRNGVHKRKEGDGKTPSGYFELIDVYGYKDIETSMPFFISTKDTICVDDSNSRYYNRIVEAENVKKDFKSFEWMRRDDDLYEVVVTVGYNRSNQPNLGSCIFLHIANGNKPTAGCVAMDRDHIFKLVKWLDPKKEPLILIMD</sequence>
<dbReference type="PANTHER" id="PTHR38589">
    <property type="entry name" value="BLR0621 PROTEIN"/>
    <property type="match status" value="1"/>
</dbReference>
<protein>
    <submittedName>
        <fullName evidence="4">L,D-peptidoglycan transpeptidase YkuD, ErfK/YbiS/YcfS/YnhG family</fullName>
    </submittedName>
</protein>
<evidence type="ECO:0000259" key="3">
    <source>
        <dbReference type="PROSITE" id="PS52029"/>
    </source>
</evidence>
<evidence type="ECO:0000313" key="5">
    <source>
        <dbReference type="Proteomes" id="UP000199227"/>
    </source>
</evidence>
<gene>
    <name evidence="4" type="ORF">SAMN05216234_1351</name>
</gene>
<dbReference type="GO" id="GO:0009252">
    <property type="term" value="P:peptidoglycan biosynthetic process"/>
    <property type="evidence" value="ECO:0007669"/>
    <property type="project" value="UniProtKB-KW"/>
</dbReference>
<evidence type="ECO:0000256" key="2">
    <source>
        <dbReference type="SAM" id="SignalP"/>
    </source>
</evidence>
<name>A0A1I5SLA1_9BACT</name>
<dbReference type="Pfam" id="PF03734">
    <property type="entry name" value="YkuD"/>
    <property type="match status" value="1"/>
</dbReference>
<feature type="chain" id="PRO_5011716828" evidence="2">
    <location>
        <begin position="25"/>
        <end position="214"/>
    </location>
</feature>
<feature type="signal peptide" evidence="2">
    <location>
        <begin position="1"/>
        <end position="24"/>
    </location>
</feature>
<keyword evidence="5" id="KW-1185">Reference proteome</keyword>
<dbReference type="EMBL" id="FOXB01000035">
    <property type="protein sequence ID" value="SFP71574.1"/>
    <property type="molecule type" value="Genomic_DNA"/>
</dbReference>
<dbReference type="PROSITE" id="PS52029">
    <property type="entry name" value="LD_TPASE"/>
    <property type="match status" value="1"/>
</dbReference>
<reference evidence="4 5" key="1">
    <citation type="submission" date="2016-10" db="EMBL/GenBank/DDBJ databases">
        <authorList>
            <person name="de Groot N.N."/>
        </authorList>
    </citation>
    <scope>NUCLEOTIDE SEQUENCE [LARGE SCALE GENOMIC DNA]</scope>
    <source>
        <strain evidence="4 5">EP1-55-1</strain>
    </source>
</reference>